<feature type="domain" description="Secretion system C-terminal sorting" evidence="3">
    <location>
        <begin position="521"/>
        <end position="593"/>
    </location>
</feature>
<evidence type="ECO:0000313" key="5">
    <source>
        <dbReference type="Proteomes" id="UP000316008"/>
    </source>
</evidence>
<evidence type="ECO:0000313" key="4">
    <source>
        <dbReference type="EMBL" id="TSJ39785.1"/>
    </source>
</evidence>
<comment type="caution">
    <text evidence="4">The sequence shown here is derived from an EMBL/GenBank/DDBJ whole genome shotgun (WGS) entry which is preliminary data.</text>
</comment>
<proteinExistence type="predicted"/>
<dbReference type="InterPro" id="IPR026444">
    <property type="entry name" value="Secre_tail"/>
</dbReference>
<organism evidence="4 5">
    <name type="scientific">Fluviicola chungangensis</name>
    <dbReference type="NCBI Taxonomy" id="2597671"/>
    <lineage>
        <taxon>Bacteria</taxon>
        <taxon>Pseudomonadati</taxon>
        <taxon>Bacteroidota</taxon>
        <taxon>Flavobacteriia</taxon>
        <taxon>Flavobacteriales</taxon>
        <taxon>Crocinitomicaceae</taxon>
        <taxon>Fluviicola</taxon>
    </lineage>
</organism>
<accession>A0A556MIX9</accession>
<sequence length="595" mass="62591">MKKVYLGLFTLIIAGSASAQLMNKNLRSAQKIQNIGEVPAKAMHHLEKAVPFWQNHFDVPSDWVISNAGAAGTPPHTMGDWAITTDVNAIPVTALKPAGHTTAANGYALINSDAAGAGQTQNSMIVTAAAIDCSMKPNVSMIFEQSTRHYQELYYVVVSNDGGTTWTDFQVNTSQAVNTNSANPAIAQVNISSVAANQANVKVGFRYVGAYDWFWAVDDVKLVETDNYDLTATGYYWGVEGTWGARLPYYQTPIAQINPIHFAGIVENIGAMAQSDVTFNAAIVSAAYSGISPQGALNPNESDTFDIAATFQPAAAVASFTVTGGTTSGQTDANPLDNAAPALAFETTQTTFARDAQVVQAGSYNQGQGYEMGNIFDITANQTLTGVDVWVASTSTENCQIYGLLYTIDGSGNFVYAAPTALHTVTAGELGTMITLPLTSSYPLLAGNSYLLVVGSYGDGGATDDFVVGTSGISEAQTTFYLDGNENTGTWYYSTSTPMVRMNFNSSLSVTENAANVNVAVYPNPVVGEATIEVNGATASTISVVDLAGKVVYSSNVAEGTSKVSFSTTNFSAGVYTVNVATSAGTVTKKMVVKN</sequence>
<dbReference type="OrthoDB" id="2582440at2"/>
<keyword evidence="1 2" id="KW-0732">Signal</keyword>
<evidence type="ECO:0000259" key="3">
    <source>
        <dbReference type="Pfam" id="PF18962"/>
    </source>
</evidence>
<dbReference type="Pfam" id="PF18962">
    <property type="entry name" value="Por_Secre_tail"/>
    <property type="match status" value="1"/>
</dbReference>
<dbReference type="AlphaFoldDB" id="A0A556MIX9"/>
<keyword evidence="5" id="KW-1185">Reference proteome</keyword>
<evidence type="ECO:0000256" key="2">
    <source>
        <dbReference type="SAM" id="SignalP"/>
    </source>
</evidence>
<gene>
    <name evidence="4" type="ORF">FO442_17155</name>
</gene>
<dbReference type="Gene3D" id="2.60.40.3080">
    <property type="match status" value="1"/>
</dbReference>
<reference evidence="4 5" key="1">
    <citation type="submission" date="2019-07" db="EMBL/GenBank/DDBJ databases">
        <authorList>
            <person name="Huq M.A."/>
        </authorList>
    </citation>
    <scope>NUCLEOTIDE SEQUENCE [LARGE SCALE GENOMIC DNA]</scope>
    <source>
        <strain evidence="4 5">MAH-3</strain>
    </source>
</reference>
<protein>
    <submittedName>
        <fullName evidence="4">T9SS type A sorting domain-containing protein</fullName>
    </submittedName>
</protein>
<dbReference type="RefSeq" id="WP_144334453.1">
    <property type="nucleotide sequence ID" value="NZ_VLPL01000011.1"/>
</dbReference>
<evidence type="ECO:0000256" key="1">
    <source>
        <dbReference type="ARBA" id="ARBA00022729"/>
    </source>
</evidence>
<feature type="chain" id="PRO_5021907471" evidence="2">
    <location>
        <begin position="20"/>
        <end position="595"/>
    </location>
</feature>
<dbReference type="NCBIfam" id="TIGR04183">
    <property type="entry name" value="Por_Secre_tail"/>
    <property type="match status" value="1"/>
</dbReference>
<dbReference type="EMBL" id="VLPL01000011">
    <property type="protein sequence ID" value="TSJ39785.1"/>
    <property type="molecule type" value="Genomic_DNA"/>
</dbReference>
<feature type="signal peptide" evidence="2">
    <location>
        <begin position="1"/>
        <end position="19"/>
    </location>
</feature>
<dbReference type="Proteomes" id="UP000316008">
    <property type="component" value="Unassembled WGS sequence"/>
</dbReference>
<name>A0A556MIX9_9FLAO</name>